<sequence length="74" mass="8224">MVQTKPARTVEGRALRKDWAQLTGHVVEVWLKGDRVVTGVVEQAAADDSVLWIAANGADRRKLFDQSTGYEVWA</sequence>
<protein>
    <submittedName>
        <fullName evidence="1">Uncharacterized protein</fullName>
    </submittedName>
</protein>
<dbReference type="RefSeq" id="WP_404595323.1">
    <property type="nucleotide sequence ID" value="NZ_JBIYEW010000003.1"/>
</dbReference>
<gene>
    <name evidence="1" type="ORF">ABIA52_003702</name>
</gene>
<dbReference type="Proteomes" id="UP001620520">
    <property type="component" value="Unassembled WGS sequence"/>
</dbReference>
<evidence type="ECO:0000313" key="2">
    <source>
        <dbReference type="Proteomes" id="UP001620520"/>
    </source>
</evidence>
<dbReference type="EMBL" id="JBIYEW010000003">
    <property type="protein sequence ID" value="MFK4640813.1"/>
    <property type="molecule type" value="Genomic_DNA"/>
</dbReference>
<organism evidence="1 2">
    <name type="scientific">Paenarthrobacter histidinolovorans</name>
    <dbReference type="NCBI Taxonomy" id="43664"/>
    <lineage>
        <taxon>Bacteria</taxon>
        <taxon>Bacillati</taxon>
        <taxon>Actinomycetota</taxon>
        <taxon>Actinomycetes</taxon>
        <taxon>Micrococcales</taxon>
        <taxon>Micrococcaceae</taxon>
        <taxon>Paenarthrobacter</taxon>
    </lineage>
</organism>
<keyword evidence="2" id="KW-1185">Reference proteome</keyword>
<proteinExistence type="predicted"/>
<accession>A0ABW8NB49</accession>
<reference evidence="1 2" key="1">
    <citation type="submission" date="2024-10" db="EMBL/GenBank/DDBJ databases">
        <title>Novel secondary metabolite-producing bacteria for plant disease control.</title>
        <authorList>
            <person name="Chevrette M."/>
        </authorList>
    </citation>
    <scope>NUCLEOTIDE SEQUENCE [LARGE SCALE GENOMIC DNA]</scope>
    <source>
        <strain evidence="1 2">J30 TE3557</strain>
    </source>
</reference>
<comment type="caution">
    <text evidence="1">The sequence shown here is derived from an EMBL/GenBank/DDBJ whole genome shotgun (WGS) entry which is preliminary data.</text>
</comment>
<name>A0ABW8NB49_9MICC</name>
<evidence type="ECO:0000313" key="1">
    <source>
        <dbReference type="EMBL" id="MFK4640813.1"/>
    </source>
</evidence>